<gene>
    <name evidence="2" type="ORF">UA74_14940</name>
</gene>
<proteinExistence type="predicted"/>
<feature type="signal peptide" evidence="1">
    <location>
        <begin position="1"/>
        <end position="31"/>
    </location>
</feature>
<dbReference type="AlphaFoldDB" id="A0AAC9LF22"/>
<dbReference type="Proteomes" id="UP000185511">
    <property type="component" value="Chromosome"/>
</dbReference>
<dbReference type="KEGG" id="acad:UA74_14940"/>
<name>A0AAC9LF22_9PSEU</name>
<organism evidence="2 3">
    <name type="scientific">Actinoalloteichus fjordicus</name>
    <dbReference type="NCBI Taxonomy" id="1612552"/>
    <lineage>
        <taxon>Bacteria</taxon>
        <taxon>Bacillati</taxon>
        <taxon>Actinomycetota</taxon>
        <taxon>Actinomycetes</taxon>
        <taxon>Pseudonocardiales</taxon>
        <taxon>Pseudonocardiaceae</taxon>
        <taxon>Actinoalloteichus</taxon>
    </lineage>
</organism>
<evidence type="ECO:0000313" key="3">
    <source>
        <dbReference type="Proteomes" id="UP000185511"/>
    </source>
</evidence>
<reference evidence="3" key="1">
    <citation type="submission" date="2016-06" db="EMBL/GenBank/DDBJ databases">
        <title>Complete genome sequence of Actinoalloteichus fjordicus DSM 46855 (=ADI127-17), type strain of the new species Actinoalloteichus fjordicus.</title>
        <authorList>
            <person name="Ruckert C."/>
            <person name="Nouioui I."/>
            <person name="Willmese J."/>
            <person name="van Wezel G."/>
            <person name="Klenk H.-P."/>
            <person name="Kalinowski J."/>
            <person name="Zotchev S.B."/>
        </authorList>
    </citation>
    <scope>NUCLEOTIDE SEQUENCE [LARGE SCALE GENOMIC DNA]</scope>
    <source>
        <strain evidence="3">ADI127-7</strain>
    </source>
</reference>
<dbReference type="RefSeq" id="WP_075740862.1">
    <property type="nucleotide sequence ID" value="NZ_CP016076.1"/>
</dbReference>
<evidence type="ECO:0000313" key="2">
    <source>
        <dbReference type="EMBL" id="APU15044.1"/>
    </source>
</evidence>
<accession>A0AAC9LF22</accession>
<keyword evidence="1" id="KW-0732">Signal</keyword>
<sequence>MVRKTSGTPGMLPASMLVLLLGTAAATPVSAIEDVHDCVAFAVTRGVDERTAAIACDAGTTTAERCRELLGPFMSGREAAEACRIR</sequence>
<protein>
    <submittedName>
        <fullName evidence="2">Uncharacterized protein</fullName>
    </submittedName>
</protein>
<keyword evidence="3" id="KW-1185">Reference proteome</keyword>
<evidence type="ECO:0000256" key="1">
    <source>
        <dbReference type="SAM" id="SignalP"/>
    </source>
</evidence>
<dbReference type="EMBL" id="CP016076">
    <property type="protein sequence ID" value="APU15044.1"/>
    <property type="molecule type" value="Genomic_DNA"/>
</dbReference>
<feature type="chain" id="PRO_5042237016" evidence="1">
    <location>
        <begin position="32"/>
        <end position="86"/>
    </location>
</feature>